<dbReference type="GeneID" id="101501942"/>
<dbReference type="KEGG" id="cam:101501942"/>
<gene>
    <name evidence="3" type="primary">LOC101501942</name>
</gene>
<accession>A0A1S2YNK0</accession>
<evidence type="ECO:0000259" key="1">
    <source>
        <dbReference type="Pfam" id="PF04059"/>
    </source>
</evidence>
<evidence type="ECO:0000313" key="2">
    <source>
        <dbReference type="Proteomes" id="UP000087171"/>
    </source>
</evidence>
<feature type="domain" description="Mei2-like C-terminal RNA recognition motif" evidence="1">
    <location>
        <begin position="173"/>
        <end position="281"/>
    </location>
</feature>
<dbReference type="Pfam" id="PF04059">
    <property type="entry name" value="RRM_2"/>
    <property type="match status" value="1"/>
</dbReference>
<dbReference type="InterPro" id="IPR007201">
    <property type="entry name" value="Mei2-like_Rrm_C"/>
</dbReference>
<proteinExistence type="predicted"/>
<dbReference type="RefSeq" id="XP_004507521.1">
    <property type="nucleotide sequence ID" value="XM_004507464.2"/>
</dbReference>
<reference evidence="2" key="1">
    <citation type="journal article" date="2013" name="Nat. Biotechnol.">
        <title>Draft genome sequence of chickpea (Cicer arietinum) provides a resource for trait improvement.</title>
        <authorList>
            <person name="Varshney R.K."/>
            <person name="Song C."/>
            <person name="Saxena R.K."/>
            <person name="Azam S."/>
            <person name="Yu S."/>
            <person name="Sharpe A.G."/>
            <person name="Cannon S."/>
            <person name="Baek J."/>
            <person name="Rosen B.D."/>
            <person name="Tar'an B."/>
            <person name="Millan T."/>
            <person name="Zhang X."/>
            <person name="Ramsay L.D."/>
            <person name="Iwata A."/>
            <person name="Wang Y."/>
            <person name="Nelson W."/>
            <person name="Farmer A.D."/>
            <person name="Gaur P.M."/>
            <person name="Soderlund C."/>
            <person name="Penmetsa R.V."/>
            <person name="Xu C."/>
            <person name="Bharti A.K."/>
            <person name="He W."/>
            <person name="Winter P."/>
            <person name="Zhao S."/>
            <person name="Hane J.K."/>
            <person name="Carrasquilla-Garcia N."/>
            <person name="Condie J.A."/>
            <person name="Upadhyaya H.D."/>
            <person name="Luo M.C."/>
            <person name="Thudi M."/>
            <person name="Gowda C.L."/>
            <person name="Singh N.P."/>
            <person name="Lichtenzveig J."/>
            <person name="Gali K.K."/>
            <person name="Rubio J."/>
            <person name="Nadarajan N."/>
            <person name="Dolezel J."/>
            <person name="Bansal K.C."/>
            <person name="Xu X."/>
            <person name="Edwards D."/>
            <person name="Zhang G."/>
            <person name="Kahl G."/>
            <person name="Gil J."/>
            <person name="Singh K.B."/>
            <person name="Datta S.K."/>
            <person name="Jackson S.A."/>
            <person name="Wang J."/>
            <person name="Cook D.R."/>
        </authorList>
    </citation>
    <scope>NUCLEOTIDE SEQUENCE [LARGE SCALE GENOMIC DNA]</scope>
    <source>
        <strain evidence="2">cv. CDC Frontier</strain>
    </source>
</reference>
<dbReference type="AlphaFoldDB" id="A0A1S2YNK0"/>
<dbReference type="OrthoDB" id="417481at2759"/>
<dbReference type="STRING" id="3827.A0A1S2YNK0"/>
<dbReference type="InterPro" id="IPR035979">
    <property type="entry name" value="RBD_domain_sf"/>
</dbReference>
<dbReference type="PaxDb" id="3827-XP_004507521.1"/>
<dbReference type="Proteomes" id="UP000087171">
    <property type="component" value="Chromosome Ca6"/>
</dbReference>
<evidence type="ECO:0000313" key="3">
    <source>
        <dbReference type="RefSeq" id="XP_004507521.1"/>
    </source>
</evidence>
<dbReference type="SUPFAM" id="SSF54928">
    <property type="entry name" value="RNA-binding domain, RBD"/>
    <property type="match status" value="1"/>
</dbReference>
<organism evidence="2 3">
    <name type="scientific">Cicer arietinum</name>
    <name type="common">Chickpea</name>
    <name type="synonym">Garbanzo</name>
    <dbReference type="NCBI Taxonomy" id="3827"/>
    <lineage>
        <taxon>Eukaryota</taxon>
        <taxon>Viridiplantae</taxon>
        <taxon>Streptophyta</taxon>
        <taxon>Embryophyta</taxon>
        <taxon>Tracheophyta</taxon>
        <taxon>Spermatophyta</taxon>
        <taxon>Magnoliopsida</taxon>
        <taxon>eudicotyledons</taxon>
        <taxon>Gunneridae</taxon>
        <taxon>Pentapetalae</taxon>
        <taxon>rosids</taxon>
        <taxon>fabids</taxon>
        <taxon>Fabales</taxon>
        <taxon>Fabaceae</taxon>
        <taxon>Papilionoideae</taxon>
        <taxon>50 kb inversion clade</taxon>
        <taxon>NPAAA clade</taxon>
        <taxon>Hologalegina</taxon>
        <taxon>IRL clade</taxon>
        <taxon>Cicereae</taxon>
        <taxon>Cicer</taxon>
    </lineage>
</organism>
<sequence length="328" mass="38405">MATSSTLETCLNAQAPEFFPNKLNKLQPPHNYHYAPFPRQPHFYFYPTNTKHAFHPSSFYFHFHPNHTFPFSQSQHKLSPFHHSAALEKQELKKDVVVERRRSDHGLRFHGYECGRKGLKNVAEKDKKFDHRLRKNHHYGRNVGDTYFRAFHDHHKNNRNFPVVPVRPDGNQTTVMIKNIPSKYTRDMLVMYLENHCMVENAKEEENGEENTFAFDFVYLPIDFRSGLNKGYAFVNFTKATAAWKFLLTASDRKWELFLSRKIRQVVAARLQGKEKLESHFESMNFPCSSDDVLPVSFSPPRDGVTKGNQKTMGKLLFKPTTTHSNYY</sequence>
<dbReference type="InterPro" id="IPR012677">
    <property type="entry name" value="Nucleotide-bd_a/b_plait_sf"/>
</dbReference>
<dbReference type="Gene3D" id="3.30.70.330">
    <property type="match status" value="1"/>
</dbReference>
<name>A0A1S2YNK0_CICAR</name>
<keyword evidence="2" id="KW-1185">Reference proteome</keyword>
<dbReference type="GO" id="GO:0003676">
    <property type="term" value="F:nucleic acid binding"/>
    <property type="evidence" value="ECO:0007669"/>
    <property type="project" value="InterPro"/>
</dbReference>
<dbReference type="eggNOG" id="KOG4660">
    <property type="taxonomic scope" value="Eukaryota"/>
</dbReference>
<reference evidence="3" key="2">
    <citation type="submission" date="2025-08" db="UniProtKB">
        <authorList>
            <consortium name="RefSeq"/>
        </authorList>
    </citation>
    <scope>IDENTIFICATION</scope>
    <source>
        <tissue evidence="3">Etiolated seedlings</tissue>
    </source>
</reference>
<protein>
    <submittedName>
        <fullName evidence="3">Protein MEI2-like 3</fullName>
    </submittedName>
</protein>